<gene>
    <name evidence="2" type="ORF">DKT69_35650</name>
</gene>
<dbReference type="AlphaFoldDB" id="A0A317CWP9"/>
<dbReference type="Gene3D" id="3.10.450.50">
    <property type="match status" value="1"/>
</dbReference>
<feature type="domain" description="SnoaL-like" evidence="1">
    <location>
        <begin position="5"/>
        <end position="104"/>
    </location>
</feature>
<dbReference type="InterPro" id="IPR037401">
    <property type="entry name" value="SnoaL-like"/>
</dbReference>
<dbReference type="Pfam" id="PF12680">
    <property type="entry name" value="SnoaL_2"/>
    <property type="match status" value="1"/>
</dbReference>
<dbReference type="EMBL" id="QGKS01000493">
    <property type="protein sequence ID" value="PWR07011.1"/>
    <property type="molecule type" value="Genomic_DNA"/>
</dbReference>
<comment type="caution">
    <text evidence="2">The sequence shown here is derived from an EMBL/GenBank/DDBJ whole genome shotgun (WGS) entry which is preliminary data.</text>
</comment>
<dbReference type="Proteomes" id="UP000246050">
    <property type="component" value="Unassembled WGS sequence"/>
</dbReference>
<name>A0A317CWP9_9ACTN</name>
<organism evidence="2 3">
    <name type="scientific">Micromonospora sicca</name>
    <dbReference type="NCBI Taxonomy" id="2202420"/>
    <lineage>
        <taxon>Bacteria</taxon>
        <taxon>Bacillati</taxon>
        <taxon>Actinomycetota</taxon>
        <taxon>Actinomycetes</taxon>
        <taxon>Micromonosporales</taxon>
        <taxon>Micromonosporaceae</taxon>
        <taxon>Micromonospora</taxon>
    </lineage>
</organism>
<evidence type="ECO:0000313" key="3">
    <source>
        <dbReference type="Proteomes" id="UP000246050"/>
    </source>
</evidence>
<protein>
    <recommendedName>
        <fullName evidence="1">SnoaL-like domain-containing protein</fullName>
    </recommendedName>
</protein>
<dbReference type="OrthoDB" id="3681559at2"/>
<sequence>MIDKSADDLAELYAADTVHELPFLFPGMPDRFEGRERLRAAYRAAWAVSDAQPQEVCEVAVHSCADGEVLVVEQVVRGVLRSTGQPFEFPGVLVLRVRDGEIVHARDYMDGLGIAHALGRLPVVVKALTQR</sequence>
<proteinExistence type="predicted"/>
<evidence type="ECO:0000313" key="2">
    <source>
        <dbReference type="EMBL" id="PWR07011.1"/>
    </source>
</evidence>
<accession>A0A317CWP9</accession>
<dbReference type="InterPro" id="IPR032710">
    <property type="entry name" value="NTF2-like_dom_sf"/>
</dbReference>
<evidence type="ECO:0000259" key="1">
    <source>
        <dbReference type="Pfam" id="PF12680"/>
    </source>
</evidence>
<reference evidence="2 3" key="1">
    <citation type="submission" date="2018-05" db="EMBL/GenBank/DDBJ databases">
        <title>Micromonosporas from Atacama Desert.</title>
        <authorList>
            <person name="Carro L."/>
            <person name="Golinska P."/>
            <person name="Klenk H.-P."/>
            <person name="Goodfellow M."/>
        </authorList>
    </citation>
    <scope>NUCLEOTIDE SEQUENCE [LARGE SCALE GENOMIC DNA]</scope>
    <source>
        <strain evidence="2 3">4G51</strain>
    </source>
</reference>
<dbReference type="SUPFAM" id="SSF54427">
    <property type="entry name" value="NTF2-like"/>
    <property type="match status" value="1"/>
</dbReference>